<dbReference type="InterPro" id="IPR009874">
    <property type="entry name" value="DUF1428"/>
</dbReference>
<dbReference type="EMBL" id="RZNJ01000002">
    <property type="protein sequence ID" value="RUT32560.1"/>
    <property type="molecule type" value="Genomic_DNA"/>
</dbReference>
<protein>
    <submittedName>
        <fullName evidence="1">DUF1428 domain-containing protein</fullName>
    </submittedName>
</protein>
<evidence type="ECO:0000313" key="2">
    <source>
        <dbReference type="Proteomes" id="UP000281547"/>
    </source>
</evidence>
<evidence type="ECO:0000313" key="1">
    <source>
        <dbReference type="EMBL" id="RUT32560.1"/>
    </source>
</evidence>
<sequence>MGYVEGFIVAVPAANKALYKQFTEMVSPAFREHGATRMVETWGDDVPEGEITDFRRAVNAKEDEVVLFSWIEFPSRAERDVCNAFLMSEENTSPMGDMPFDGQRMVLGGFETIIDESVGGKPGYVDGSVVPVPVANKQAYIDVTRRLGKVLMEAGALRVVDAWGDDVPDGKVTDFRRAVKAKDDETVVFTWIEWASKAARDAGWEKAIADPRLHEESPFDDSRRINGGFVPLVDL</sequence>
<name>A0A433XET4_9HYPH</name>
<dbReference type="RefSeq" id="WP_127187517.1">
    <property type="nucleotide sequence ID" value="NZ_RZNJ01000002.1"/>
</dbReference>
<keyword evidence="2" id="KW-1185">Reference proteome</keyword>
<dbReference type="SUPFAM" id="SSF54909">
    <property type="entry name" value="Dimeric alpha+beta barrel"/>
    <property type="match status" value="2"/>
</dbReference>
<gene>
    <name evidence="1" type="ORF">EMQ25_05240</name>
</gene>
<proteinExistence type="predicted"/>
<organism evidence="1 2">
    <name type="scientific">Arsenicitalea aurantiaca</name>
    <dbReference type="NCBI Taxonomy" id="1783274"/>
    <lineage>
        <taxon>Bacteria</taxon>
        <taxon>Pseudomonadati</taxon>
        <taxon>Pseudomonadota</taxon>
        <taxon>Alphaproteobacteria</taxon>
        <taxon>Hyphomicrobiales</taxon>
        <taxon>Devosiaceae</taxon>
        <taxon>Arsenicitalea</taxon>
    </lineage>
</organism>
<dbReference type="AlphaFoldDB" id="A0A433XET4"/>
<comment type="caution">
    <text evidence="1">The sequence shown here is derived from an EMBL/GenBank/DDBJ whole genome shotgun (WGS) entry which is preliminary data.</text>
</comment>
<reference evidence="1 2" key="1">
    <citation type="journal article" date="2016" name="Int. J. Syst. Evol. Microbiol.">
        <title>Arsenicitalea aurantiaca gen. nov., sp. nov., a new member of the family Hyphomicrobiaceae, isolated from high-arsenic sediment.</title>
        <authorList>
            <person name="Mu Y."/>
            <person name="Zhou L."/>
            <person name="Zeng X.C."/>
            <person name="Liu L."/>
            <person name="Pan Y."/>
            <person name="Chen X."/>
            <person name="Wang J."/>
            <person name="Li S."/>
            <person name="Li W.J."/>
            <person name="Wang Y."/>
        </authorList>
    </citation>
    <scope>NUCLEOTIDE SEQUENCE [LARGE SCALE GENOMIC DNA]</scope>
    <source>
        <strain evidence="1 2">42-50</strain>
    </source>
</reference>
<dbReference type="Pfam" id="PF07237">
    <property type="entry name" value="DUF1428"/>
    <property type="match status" value="2"/>
</dbReference>
<dbReference type="Proteomes" id="UP000281547">
    <property type="component" value="Unassembled WGS sequence"/>
</dbReference>
<dbReference type="Gene3D" id="3.30.70.100">
    <property type="match status" value="2"/>
</dbReference>
<accession>A0A433XET4</accession>
<dbReference type="InterPro" id="IPR011008">
    <property type="entry name" value="Dimeric_a/b-barrel"/>
</dbReference>
<dbReference type="OrthoDB" id="9792392at2"/>